<organism evidence="9">
    <name type="scientific">Micromonospora carbonacea</name>
    <dbReference type="NCBI Taxonomy" id="47853"/>
    <lineage>
        <taxon>Bacteria</taxon>
        <taxon>Bacillati</taxon>
        <taxon>Actinomycetota</taxon>
        <taxon>Actinomycetes</taxon>
        <taxon>Micromonosporales</taxon>
        <taxon>Micromonosporaceae</taxon>
        <taxon>Micromonospora</taxon>
    </lineage>
</organism>
<feature type="transmembrane region" description="Helical" evidence="7">
    <location>
        <begin position="660"/>
        <end position="682"/>
    </location>
</feature>
<protein>
    <submittedName>
        <fullName evidence="9">MMPL family transporter</fullName>
    </submittedName>
</protein>
<feature type="domain" description="SSD" evidence="8">
    <location>
        <begin position="206"/>
        <end position="335"/>
    </location>
</feature>
<gene>
    <name evidence="9" type="ORF">HZU44_15445</name>
</gene>
<dbReference type="Pfam" id="PF03176">
    <property type="entry name" value="MMPL"/>
    <property type="match status" value="2"/>
</dbReference>
<dbReference type="PROSITE" id="PS50156">
    <property type="entry name" value="SSD"/>
    <property type="match status" value="1"/>
</dbReference>
<evidence type="ECO:0000256" key="6">
    <source>
        <dbReference type="ARBA" id="ARBA00023136"/>
    </source>
</evidence>
<dbReference type="InterPro" id="IPR050545">
    <property type="entry name" value="Mycobact_MmpL"/>
</dbReference>
<proteinExistence type="inferred from homology"/>
<evidence type="ECO:0000256" key="4">
    <source>
        <dbReference type="ARBA" id="ARBA00022692"/>
    </source>
</evidence>
<dbReference type="InterPro" id="IPR004869">
    <property type="entry name" value="MMPL_dom"/>
</dbReference>
<evidence type="ECO:0000256" key="2">
    <source>
        <dbReference type="ARBA" id="ARBA00010157"/>
    </source>
</evidence>
<evidence type="ECO:0000256" key="7">
    <source>
        <dbReference type="SAM" id="Phobius"/>
    </source>
</evidence>
<dbReference type="Gene3D" id="1.20.1640.10">
    <property type="entry name" value="Multidrug efflux transporter AcrB transmembrane domain"/>
    <property type="match status" value="2"/>
</dbReference>
<dbReference type="InterPro" id="IPR000731">
    <property type="entry name" value="SSD"/>
</dbReference>
<comment type="subcellular location">
    <subcellularLocation>
        <location evidence="1">Cell membrane</location>
        <topology evidence="1">Multi-pass membrane protein</topology>
    </subcellularLocation>
</comment>
<accession>A0A7D5YCL9</accession>
<evidence type="ECO:0000256" key="3">
    <source>
        <dbReference type="ARBA" id="ARBA00022475"/>
    </source>
</evidence>
<name>A0A7D5YCL9_9ACTN</name>
<feature type="transmembrane region" description="Helical" evidence="7">
    <location>
        <begin position="371"/>
        <end position="391"/>
    </location>
</feature>
<dbReference type="PANTHER" id="PTHR33406">
    <property type="entry name" value="MEMBRANE PROTEIN MJ1562-RELATED"/>
    <property type="match status" value="1"/>
</dbReference>
<evidence type="ECO:0000259" key="8">
    <source>
        <dbReference type="PROSITE" id="PS50156"/>
    </source>
</evidence>
<dbReference type="PANTHER" id="PTHR33406:SF11">
    <property type="entry name" value="MEMBRANE PROTEIN SCO6666-RELATED"/>
    <property type="match status" value="1"/>
</dbReference>
<evidence type="ECO:0000313" key="9">
    <source>
        <dbReference type="EMBL" id="QLJ96376.1"/>
    </source>
</evidence>
<feature type="transmembrane region" description="Helical" evidence="7">
    <location>
        <begin position="312"/>
        <end position="336"/>
    </location>
</feature>
<evidence type="ECO:0000256" key="5">
    <source>
        <dbReference type="ARBA" id="ARBA00022989"/>
    </source>
</evidence>
<reference evidence="9" key="1">
    <citation type="submission" date="2020-08" db="EMBL/GenBank/DDBJ databases">
        <title>A bifunctional nitrone conjugated secondary metabolite targeting the ribosome.</title>
        <authorList>
            <person name="Limbrick E.M."/>
            <person name="Graf M."/>
            <person name="Derewacz D.K."/>
            <person name="Nguyen F."/>
            <person name="Spraggins J.M."/>
            <person name="Wieland M."/>
            <person name="Ynigez-Gutierrez A.E."/>
            <person name="Reisman B.J."/>
            <person name="Zinshteyn B."/>
            <person name="McCulloch K."/>
            <person name="Iverson T.M."/>
            <person name="Green R."/>
            <person name="Wilson D.N."/>
            <person name="Bachmann B.O."/>
        </authorList>
    </citation>
    <scope>NUCLEOTIDE SEQUENCE</scope>
    <source>
        <strain evidence="9">Africana</strain>
    </source>
</reference>
<keyword evidence="3" id="KW-1003">Cell membrane</keyword>
<sequence>MHARIDGWTHRTLRRLGRWCVRRPWRVLGAWLLLAVTLVGGVAAFGRPVDNDVALPGSDAQFARDLSERGGGGPTSSGQVVVRVDAGRLDEPARRAALERTAAALAGVEHVTRVDGVDARAGTLSPDGRTGYLTVRLDVRVRDVDKALSRAVVDAAQPARDAGIETVPGGVLATAAERGGSRRAEAVGLVVAAVVLLFAFGGLVAAAVPLVTALFTLACALAAVGLAGHLVAVPSVAGNLATMIGLGVGIDYALFLITRYRALRATGTPADEALGTAMGTAGAAVVFAGGTVVIALGGLAVAGVPILGTLGWTAGLVVVVAVLGAVTLLPALLAVLGPRIDALRLRLRRAGDGGTGWARQAERVTRRPWRWALLAAALLAALAAPAATLSLGQLDAGDDPPGSATRTSFDLLAEGFGPGVNGPLAVVAAVDPPAAGTADPRLTELARELAATPGVAFVAPVRLTDGGRVATASVQPDTGPSDPATAALVADLRDVRVDGVRVHVGGATATRADLAERVRERMPWVIAVVVGLSTVLLYVAFRAPVLAVKAAVMNLVSIGAAYGVLTAVFSWGWGVELTGLSGPVPVESYVPMMLFALLFGLSMDYEVFLLSAVQEAWWATGDNRVAVREGLAGTGRVITSAALIMVTVFAGFVLHTDPVIKMFGLGMAVAVAVDATVVRGLLVPATMALLGRANWWHPGRRGRTVPAPERAQALAGLSSNSQPPVV</sequence>
<feature type="transmembrane region" description="Helical" evidence="7">
    <location>
        <begin position="593"/>
        <end position="613"/>
    </location>
</feature>
<comment type="similarity">
    <text evidence="2">Belongs to the resistance-nodulation-cell division (RND) (TC 2.A.6) family. MmpL subfamily.</text>
</comment>
<feature type="transmembrane region" description="Helical" evidence="7">
    <location>
        <begin position="522"/>
        <end position="541"/>
    </location>
</feature>
<keyword evidence="6 7" id="KW-0472">Membrane</keyword>
<feature type="transmembrane region" description="Helical" evidence="7">
    <location>
        <begin position="240"/>
        <end position="260"/>
    </location>
</feature>
<feature type="transmembrane region" description="Helical" evidence="7">
    <location>
        <begin position="214"/>
        <end position="234"/>
    </location>
</feature>
<dbReference type="AlphaFoldDB" id="A0A7D5YCL9"/>
<dbReference type="EMBL" id="CP058905">
    <property type="protein sequence ID" value="QLJ96376.1"/>
    <property type="molecule type" value="Genomic_DNA"/>
</dbReference>
<feature type="transmembrane region" description="Helical" evidence="7">
    <location>
        <begin position="186"/>
        <end position="207"/>
    </location>
</feature>
<evidence type="ECO:0000256" key="1">
    <source>
        <dbReference type="ARBA" id="ARBA00004651"/>
    </source>
</evidence>
<dbReference type="GO" id="GO:0005886">
    <property type="term" value="C:plasma membrane"/>
    <property type="evidence" value="ECO:0007669"/>
    <property type="project" value="UniProtKB-SubCell"/>
</dbReference>
<feature type="transmembrane region" description="Helical" evidence="7">
    <location>
        <begin position="634"/>
        <end position="654"/>
    </location>
</feature>
<keyword evidence="5 7" id="KW-1133">Transmembrane helix</keyword>
<dbReference type="SUPFAM" id="SSF82866">
    <property type="entry name" value="Multidrug efflux transporter AcrB transmembrane domain"/>
    <property type="match status" value="2"/>
</dbReference>
<keyword evidence="4 7" id="KW-0812">Transmembrane</keyword>
<feature type="transmembrane region" description="Helical" evidence="7">
    <location>
        <begin position="281"/>
        <end position="306"/>
    </location>
</feature>
<feature type="transmembrane region" description="Helical" evidence="7">
    <location>
        <begin position="553"/>
        <end position="573"/>
    </location>
</feature>